<proteinExistence type="predicted"/>
<reference evidence="1" key="1">
    <citation type="journal article" date="2020" name="Stud. Mycol.">
        <title>101 Dothideomycetes genomes: a test case for predicting lifestyles and emergence of pathogens.</title>
        <authorList>
            <person name="Haridas S."/>
            <person name="Albert R."/>
            <person name="Binder M."/>
            <person name="Bloem J."/>
            <person name="Labutti K."/>
            <person name="Salamov A."/>
            <person name="Andreopoulos B."/>
            <person name="Baker S."/>
            <person name="Barry K."/>
            <person name="Bills G."/>
            <person name="Bluhm B."/>
            <person name="Cannon C."/>
            <person name="Castanera R."/>
            <person name="Culley D."/>
            <person name="Daum C."/>
            <person name="Ezra D."/>
            <person name="Gonzalez J."/>
            <person name="Henrissat B."/>
            <person name="Kuo A."/>
            <person name="Liang C."/>
            <person name="Lipzen A."/>
            <person name="Lutzoni F."/>
            <person name="Magnuson J."/>
            <person name="Mondo S."/>
            <person name="Nolan M."/>
            <person name="Ohm R."/>
            <person name="Pangilinan J."/>
            <person name="Park H.-J."/>
            <person name="Ramirez L."/>
            <person name="Alfaro M."/>
            <person name="Sun H."/>
            <person name="Tritt A."/>
            <person name="Yoshinaga Y."/>
            <person name="Zwiers L.-H."/>
            <person name="Turgeon B."/>
            <person name="Goodwin S."/>
            <person name="Spatafora J."/>
            <person name="Crous P."/>
            <person name="Grigoriev I."/>
        </authorList>
    </citation>
    <scope>NUCLEOTIDE SEQUENCE</scope>
    <source>
        <strain evidence="1">Tuck. ex Michener</strain>
    </source>
</reference>
<organism evidence="1 2">
    <name type="scientific">Viridothelium virens</name>
    <name type="common">Speckled blister lichen</name>
    <name type="synonym">Trypethelium virens</name>
    <dbReference type="NCBI Taxonomy" id="1048519"/>
    <lineage>
        <taxon>Eukaryota</taxon>
        <taxon>Fungi</taxon>
        <taxon>Dikarya</taxon>
        <taxon>Ascomycota</taxon>
        <taxon>Pezizomycotina</taxon>
        <taxon>Dothideomycetes</taxon>
        <taxon>Dothideomycetes incertae sedis</taxon>
        <taxon>Trypetheliales</taxon>
        <taxon>Trypetheliaceae</taxon>
        <taxon>Viridothelium</taxon>
    </lineage>
</organism>
<sequence>MAGGCGNSSCTCSSCSCASGSCSCGVSALRRSLHLLVTDLDSEINHVLLVNTDVPS</sequence>
<protein>
    <submittedName>
        <fullName evidence="1">Uncharacterized protein</fullName>
    </submittedName>
</protein>
<evidence type="ECO:0000313" key="2">
    <source>
        <dbReference type="Proteomes" id="UP000800092"/>
    </source>
</evidence>
<dbReference type="Proteomes" id="UP000800092">
    <property type="component" value="Unassembled WGS sequence"/>
</dbReference>
<evidence type="ECO:0000313" key="1">
    <source>
        <dbReference type="EMBL" id="KAF2233899.1"/>
    </source>
</evidence>
<dbReference type="AlphaFoldDB" id="A0A6A6H7Q3"/>
<keyword evidence="2" id="KW-1185">Reference proteome</keyword>
<dbReference type="EMBL" id="ML991803">
    <property type="protein sequence ID" value="KAF2233899.1"/>
    <property type="molecule type" value="Genomic_DNA"/>
</dbReference>
<name>A0A6A6H7Q3_VIRVR</name>
<accession>A0A6A6H7Q3</accession>
<gene>
    <name evidence="1" type="ORF">EV356DRAFT_503152</name>
</gene>